<dbReference type="InterPro" id="IPR029510">
    <property type="entry name" value="Ald_DH_CS_GLU"/>
</dbReference>
<accession>A0A084UET6</accession>
<evidence type="ECO:0000259" key="4">
    <source>
        <dbReference type="Pfam" id="PF00171"/>
    </source>
</evidence>
<dbReference type="Gene3D" id="3.40.309.10">
    <property type="entry name" value="Aldehyde Dehydrogenase, Chain A, domain 2"/>
    <property type="match status" value="1"/>
</dbReference>
<keyword evidence="6" id="KW-1185">Reference proteome</keyword>
<dbReference type="RefSeq" id="WP_081871178.1">
    <property type="nucleotide sequence ID" value="NZ_JMQM01000001.1"/>
</dbReference>
<evidence type="ECO:0000256" key="1">
    <source>
        <dbReference type="ARBA" id="ARBA00023002"/>
    </source>
</evidence>
<dbReference type="InterPro" id="IPR016162">
    <property type="entry name" value="Ald_DH_N"/>
</dbReference>
<evidence type="ECO:0000313" key="5">
    <source>
        <dbReference type="EMBL" id="KFB11472.1"/>
    </source>
</evidence>
<evidence type="ECO:0000313" key="6">
    <source>
        <dbReference type="Proteomes" id="UP000053675"/>
    </source>
</evidence>
<feature type="domain" description="Aldehyde dehydrogenase" evidence="4">
    <location>
        <begin position="21"/>
        <end position="471"/>
    </location>
</feature>
<dbReference type="InterPro" id="IPR016163">
    <property type="entry name" value="Ald_DH_C"/>
</dbReference>
<evidence type="ECO:0000256" key="3">
    <source>
        <dbReference type="RuleBase" id="RU003345"/>
    </source>
</evidence>
<comment type="caution">
    <text evidence="5">The sequence shown here is derived from an EMBL/GenBank/DDBJ whole genome shotgun (WGS) entry which is preliminary data.</text>
</comment>
<dbReference type="STRING" id="472175.EL18_02520"/>
<dbReference type="InterPro" id="IPR016160">
    <property type="entry name" value="Ald_DH_CS_CYS"/>
</dbReference>
<dbReference type="PROSITE" id="PS00070">
    <property type="entry name" value="ALDEHYDE_DEHYDR_CYS"/>
    <property type="match status" value="1"/>
</dbReference>
<protein>
    <submittedName>
        <fullName evidence="5">Aldehyde dehydrogenase</fullName>
    </submittedName>
</protein>
<dbReference type="GO" id="GO:0016620">
    <property type="term" value="F:oxidoreductase activity, acting on the aldehyde or oxo group of donors, NAD or NADP as acceptor"/>
    <property type="evidence" value="ECO:0007669"/>
    <property type="project" value="InterPro"/>
</dbReference>
<dbReference type="SUPFAM" id="SSF53720">
    <property type="entry name" value="ALDH-like"/>
    <property type="match status" value="1"/>
</dbReference>
<dbReference type="PANTHER" id="PTHR11699">
    <property type="entry name" value="ALDEHYDE DEHYDROGENASE-RELATED"/>
    <property type="match status" value="1"/>
</dbReference>
<dbReference type="CDD" id="cd07078">
    <property type="entry name" value="ALDH"/>
    <property type="match status" value="1"/>
</dbReference>
<keyword evidence="1 3" id="KW-0560">Oxidoreductase</keyword>
<proteinExistence type="inferred from homology"/>
<gene>
    <name evidence="5" type="ORF">EL18_02520</name>
</gene>
<dbReference type="InterPro" id="IPR015590">
    <property type="entry name" value="Aldehyde_DH_dom"/>
</dbReference>
<reference evidence="5 6" key="1">
    <citation type="submission" date="2014-05" db="EMBL/GenBank/DDBJ databases">
        <title>Draft Genome Sequence of Nitratireductor basaltis Strain UMTGB225, A Marine Bacterium Isolated from Green Barrel Tunicate.</title>
        <authorList>
            <person name="Gan H.Y."/>
        </authorList>
    </citation>
    <scope>NUCLEOTIDE SEQUENCE [LARGE SCALE GENOMIC DNA]</scope>
    <source>
        <strain evidence="5 6">UMTGB225</strain>
    </source>
</reference>
<comment type="similarity">
    <text evidence="3">Belongs to the aldehyde dehydrogenase family.</text>
</comment>
<dbReference type="Pfam" id="PF00171">
    <property type="entry name" value="Aldedh"/>
    <property type="match status" value="1"/>
</dbReference>
<dbReference type="Proteomes" id="UP000053675">
    <property type="component" value="Unassembled WGS sequence"/>
</dbReference>
<evidence type="ECO:0000256" key="2">
    <source>
        <dbReference type="PROSITE-ProRule" id="PRU10007"/>
    </source>
</evidence>
<dbReference type="PROSITE" id="PS00687">
    <property type="entry name" value="ALDEHYDE_DEHYDR_GLU"/>
    <property type="match status" value="1"/>
</dbReference>
<dbReference type="PATRIC" id="fig|472175.3.peg.2514"/>
<organism evidence="5 6">
    <name type="scientific">Nitratireductor basaltis</name>
    <dbReference type="NCBI Taxonomy" id="472175"/>
    <lineage>
        <taxon>Bacteria</taxon>
        <taxon>Pseudomonadati</taxon>
        <taxon>Pseudomonadota</taxon>
        <taxon>Alphaproteobacteria</taxon>
        <taxon>Hyphomicrobiales</taxon>
        <taxon>Phyllobacteriaceae</taxon>
        <taxon>Nitratireductor</taxon>
    </lineage>
</organism>
<feature type="active site" evidence="2">
    <location>
        <position position="247"/>
    </location>
</feature>
<dbReference type="eggNOG" id="COG1012">
    <property type="taxonomic scope" value="Bacteria"/>
</dbReference>
<dbReference type="Gene3D" id="3.40.605.10">
    <property type="entry name" value="Aldehyde Dehydrogenase, Chain A, domain 1"/>
    <property type="match status" value="1"/>
</dbReference>
<dbReference type="EMBL" id="JMQM01000001">
    <property type="protein sequence ID" value="KFB11472.1"/>
    <property type="molecule type" value="Genomic_DNA"/>
</dbReference>
<dbReference type="InterPro" id="IPR016161">
    <property type="entry name" value="Ald_DH/histidinol_DH"/>
</dbReference>
<sequence length="479" mass="49894">MNSAAIEAPVLPFTGEQAHRAVFITCDPATGARVGRYSAATAGDVARILATARRGFVAWSAKTANQRCDLLAEWLNRVEAQTEVLAGAMTDEQGKPLAESRAEIGKALREARQMLSFARAHGGRTLPGRGPGWSNTILRRPLGVVLAITPWNFPVLTPLRKLVPALAAGNAVVLKPSEFTPAAAMCVVRAAKALLPQGTLCLVNGAGDVAASLVEADVDAISFTGSVATGRKIGAAAGARLVPVSLELGGKNAAILDRVANLDAALDAITGAAFQCSGQRCTAISRVIVHADVYAAACEGLIRRLTALKLGPGRDPETTLGPITTQAQLARVTDLVRAAESAGARILTGGQKLALPDAPEGLFFAPTLLATDDPENPASREEIFGPVLTITRYKDDDAALNLANATDYGLTGAVFTDRLEFAQRAMSELQTGMIHINHGTAPDDNMPFVGIKDSGLGTGSVGPSTLDFYTTEHAAYVAS</sequence>
<dbReference type="AlphaFoldDB" id="A0A084UET6"/>
<name>A0A084UET6_9HYPH</name>
<dbReference type="OrthoDB" id="9812625at2"/>